<dbReference type="AlphaFoldDB" id="A0A1M7P3E4"/>
<dbReference type="OrthoDB" id="9989349at2"/>
<accession>A0A1M7P3E4</accession>
<dbReference type="Proteomes" id="UP000184184">
    <property type="component" value="Unassembled WGS sequence"/>
</dbReference>
<keyword evidence="1" id="KW-0472">Membrane</keyword>
<name>A0A1M7P3E4_9BACI</name>
<reference evidence="2 3" key="1">
    <citation type="submission" date="2016-11" db="EMBL/GenBank/DDBJ databases">
        <authorList>
            <person name="Jaros S."/>
            <person name="Januszkiewicz K."/>
            <person name="Wedrychowicz H."/>
        </authorList>
    </citation>
    <scope>NUCLEOTIDE SEQUENCE [LARGE SCALE GENOMIC DNA]</scope>
    <source>
        <strain evidence="2 3">CGMCC 1.10681</strain>
    </source>
</reference>
<keyword evidence="3" id="KW-1185">Reference proteome</keyword>
<sequence>MAEKPSEFNSFKKWTPQDGTHENKISILLFVIGWGLVFICILLSLFVVMNNINFMPLLLAAGAGIIAGVVLIAIAEIIKLLTSINDQLKKKR</sequence>
<gene>
    <name evidence="2" type="ORF">SAMN05216179_1926</name>
</gene>
<proteinExistence type="predicted"/>
<protein>
    <submittedName>
        <fullName evidence="2">Uncharacterized protein</fullName>
    </submittedName>
</protein>
<dbReference type="RefSeq" id="WP_139251806.1">
    <property type="nucleotide sequence ID" value="NZ_FRCZ01000003.1"/>
</dbReference>
<evidence type="ECO:0000313" key="3">
    <source>
        <dbReference type="Proteomes" id="UP000184184"/>
    </source>
</evidence>
<dbReference type="EMBL" id="FRCZ01000003">
    <property type="protein sequence ID" value="SHN10718.1"/>
    <property type="molecule type" value="Genomic_DNA"/>
</dbReference>
<feature type="transmembrane region" description="Helical" evidence="1">
    <location>
        <begin position="54"/>
        <end position="82"/>
    </location>
</feature>
<evidence type="ECO:0000313" key="2">
    <source>
        <dbReference type="EMBL" id="SHN10718.1"/>
    </source>
</evidence>
<keyword evidence="1" id="KW-1133">Transmembrane helix</keyword>
<dbReference type="STRING" id="1027249.SAMN05216179_1926"/>
<keyword evidence="1" id="KW-0812">Transmembrane</keyword>
<evidence type="ECO:0000256" key="1">
    <source>
        <dbReference type="SAM" id="Phobius"/>
    </source>
</evidence>
<organism evidence="2 3">
    <name type="scientific">Gracilibacillus kekensis</name>
    <dbReference type="NCBI Taxonomy" id="1027249"/>
    <lineage>
        <taxon>Bacteria</taxon>
        <taxon>Bacillati</taxon>
        <taxon>Bacillota</taxon>
        <taxon>Bacilli</taxon>
        <taxon>Bacillales</taxon>
        <taxon>Bacillaceae</taxon>
        <taxon>Gracilibacillus</taxon>
    </lineage>
</organism>
<feature type="transmembrane region" description="Helical" evidence="1">
    <location>
        <begin position="27"/>
        <end position="48"/>
    </location>
</feature>